<organism evidence="2 3">
    <name type="scientific">Collimonas arenae</name>
    <dbReference type="NCBI Taxonomy" id="279058"/>
    <lineage>
        <taxon>Bacteria</taxon>
        <taxon>Pseudomonadati</taxon>
        <taxon>Pseudomonadota</taxon>
        <taxon>Betaproteobacteria</taxon>
        <taxon>Burkholderiales</taxon>
        <taxon>Oxalobacteraceae</taxon>
        <taxon>Collimonas</taxon>
    </lineage>
</organism>
<keyword evidence="1" id="KW-0472">Membrane</keyword>
<evidence type="ECO:0000313" key="2">
    <source>
        <dbReference type="EMBL" id="AMP10609.1"/>
    </source>
</evidence>
<sequence>MVELVVVSGVMIMLFLGIWYLGKFQDIQATTIQAARYAAWERVVHKPTAMSDATLQAQTRGRLFSWNTDPFKSTDGQNMSNGGKWATQNGMWLDHTGGGKLLGKPGDVTVSTTSSALPGGTFMNGALKAIKAVSAAGGLTGGTPLNTGGLYQSQVSVRLTDVSSLPAPLNDMKLTLNEKHAVATDSWDASGPKEVAMVTRNYSPAAIFEKINPLLRPLEVGLSLIEPSFKDLHLGQICPDVVPADRVGSGENLKVYSGSSPCY</sequence>
<name>A0A127PSM6_9BURK</name>
<dbReference type="AlphaFoldDB" id="A0A127PSM6"/>
<evidence type="ECO:0000256" key="1">
    <source>
        <dbReference type="SAM" id="Phobius"/>
    </source>
</evidence>
<gene>
    <name evidence="2" type="ORF">CAter282_2885</name>
</gene>
<dbReference type="EMBL" id="CP013235">
    <property type="protein sequence ID" value="AMP10609.1"/>
    <property type="molecule type" value="Genomic_DNA"/>
</dbReference>
<dbReference type="Proteomes" id="UP000071778">
    <property type="component" value="Chromosome"/>
</dbReference>
<keyword evidence="1" id="KW-1133">Transmembrane helix</keyword>
<reference evidence="2 3" key="1">
    <citation type="submission" date="2015-11" db="EMBL/GenBank/DDBJ databases">
        <title>Exploring the genomic traits of fungus-feeding bacterial genus Collimonas.</title>
        <authorList>
            <person name="Song C."/>
            <person name="Schmidt R."/>
            <person name="de Jager V."/>
            <person name="Krzyzanowska D."/>
            <person name="Jongedijk E."/>
            <person name="Cankar K."/>
            <person name="Beekwilder J."/>
            <person name="van Veen A."/>
            <person name="de Boer W."/>
            <person name="van Veen J.A."/>
            <person name="Garbeva P."/>
        </authorList>
    </citation>
    <scope>NUCLEOTIDE SEQUENCE [LARGE SCALE GENOMIC DNA]</scope>
    <source>
        <strain evidence="2 3">Ter282</strain>
    </source>
</reference>
<protein>
    <submittedName>
        <fullName evidence="2">Uncharacterized protein</fullName>
    </submittedName>
</protein>
<dbReference type="PATRIC" id="fig|279058.17.peg.3142"/>
<feature type="transmembrane region" description="Helical" evidence="1">
    <location>
        <begin position="6"/>
        <end position="22"/>
    </location>
</feature>
<keyword evidence="3" id="KW-1185">Reference proteome</keyword>
<keyword evidence="1" id="KW-0812">Transmembrane</keyword>
<accession>A0A127PSM6</accession>
<proteinExistence type="predicted"/>
<evidence type="ECO:0000313" key="3">
    <source>
        <dbReference type="Proteomes" id="UP000071778"/>
    </source>
</evidence>